<dbReference type="PRINTS" id="PR00081">
    <property type="entry name" value="GDHRDH"/>
</dbReference>
<name>A0A418MQ31_9ACTN</name>
<dbReference type="PROSITE" id="PS00061">
    <property type="entry name" value="ADH_SHORT"/>
    <property type="match status" value="1"/>
</dbReference>
<evidence type="ECO:0000256" key="3">
    <source>
        <dbReference type="ARBA" id="ARBA00023027"/>
    </source>
</evidence>
<evidence type="ECO:0000313" key="5">
    <source>
        <dbReference type="EMBL" id="RIV34638.1"/>
    </source>
</evidence>
<dbReference type="EMBL" id="QXEC01000026">
    <property type="protein sequence ID" value="RIV34638.1"/>
    <property type="molecule type" value="Genomic_DNA"/>
</dbReference>
<dbReference type="InterPro" id="IPR002347">
    <property type="entry name" value="SDR_fam"/>
</dbReference>
<dbReference type="Pfam" id="PF13561">
    <property type="entry name" value="adh_short_C2"/>
    <property type="match status" value="1"/>
</dbReference>
<dbReference type="SMART" id="SM00822">
    <property type="entry name" value="PKS_KR"/>
    <property type="match status" value="1"/>
</dbReference>
<dbReference type="AlphaFoldDB" id="A0A418MQ31"/>
<dbReference type="PANTHER" id="PTHR24321">
    <property type="entry name" value="DEHYDROGENASES, SHORT CHAIN"/>
    <property type="match status" value="1"/>
</dbReference>
<dbReference type="PANTHER" id="PTHR24321:SF8">
    <property type="entry name" value="ESTRADIOL 17-BETA-DEHYDROGENASE 8-RELATED"/>
    <property type="match status" value="1"/>
</dbReference>
<dbReference type="InterPro" id="IPR057326">
    <property type="entry name" value="KR_dom"/>
</dbReference>
<dbReference type="InterPro" id="IPR036291">
    <property type="entry name" value="NAD(P)-bd_dom_sf"/>
</dbReference>
<dbReference type="RefSeq" id="WP_119579112.1">
    <property type="nucleotide sequence ID" value="NZ_QXEC01000026.1"/>
</dbReference>
<dbReference type="CDD" id="cd05233">
    <property type="entry name" value="SDR_c"/>
    <property type="match status" value="1"/>
</dbReference>
<dbReference type="Gene3D" id="3.40.50.720">
    <property type="entry name" value="NAD(P)-binding Rossmann-like Domain"/>
    <property type="match status" value="1"/>
</dbReference>
<comment type="similarity">
    <text evidence="1">Belongs to the short-chain dehydrogenases/reductases (SDR) family.</text>
</comment>
<dbReference type="FunFam" id="3.40.50.720:FF:000084">
    <property type="entry name" value="Short-chain dehydrogenase reductase"/>
    <property type="match status" value="1"/>
</dbReference>
<evidence type="ECO:0000256" key="1">
    <source>
        <dbReference type="ARBA" id="ARBA00006484"/>
    </source>
</evidence>
<keyword evidence="6" id="KW-1185">Reference proteome</keyword>
<accession>A0A418MQ31</accession>
<proteinExistence type="inferred from homology"/>
<dbReference type="NCBIfam" id="NF005559">
    <property type="entry name" value="PRK07231.1"/>
    <property type="match status" value="1"/>
</dbReference>
<dbReference type="Proteomes" id="UP000283832">
    <property type="component" value="Unassembled WGS sequence"/>
</dbReference>
<organism evidence="5 6">
    <name type="scientific">Micromonospora radicis</name>
    <dbReference type="NCBI Taxonomy" id="1894971"/>
    <lineage>
        <taxon>Bacteria</taxon>
        <taxon>Bacillati</taxon>
        <taxon>Actinomycetota</taxon>
        <taxon>Actinomycetes</taxon>
        <taxon>Micromonosporales</taxon>
        <taxon>Micromonosporaceae</taxon>
        <taxon>Micromonospora</taxon>
    </lineage>
</organism>
<keyword evidence="2" id="KW-0560">Oxidoreductase</keyword>
<gene>
    <name evidence="5" type="ORF">D2L64_21975</name>
</gene>
<dbReference type="GO" id="GO:0016491">
    <property type="term" value="F:oxidoreductase activity"/>
    <property type="evidence" value="ECO:0007669"/>
    <property type="project" value="UniProtKB-KW"/>
</dbReference>
<dbReference type="OrthoDB" id="517007at2"/>
<protein>
    <submittedName>
        <fullName evidence="5">SDR family oxidoreductase</fullName>
    </submittedName>
</protein>
<comment type="caution">
    <text evidence="5">The sequence shown here is derived from an EMBL/GenBank/DDBJ whole genome shotgun (WGS) entry which is preliminary data.</text>
</comment>
<dbReference type="PRINTS" id="PR00080">
    <property type="entry name" value="SDRFAMILY"/>
</dbReference>
<evidence type="ECO:0000256" key="2">
    <source>
        <dbReference type="ARBA" id="ARBA00023002"/>
    </source>
</evidence>
<keyword evidence="3" id="KW-0520">NAD</keyword>
<dbReference type="InterPro" id="IPR020904">
    <property type="entry name" value="Sc_DH/Rdtase_CS"/>
</dbReference>
<sequence length="258" mass="26838">MTTTPLLEGKVAFITGGASGMGRACALTFAADGARVVVVDLNEKGLEETVALVEAQGGEAASIVCDVSSEESVKAAIDFTIERFGRLDGAVNSAGIDSKMHPFAEIPTDEWNRNLGVNLTGLAFCVRYEIERMLEVGGGSIVNIASVAGLIGVPGMADYTAAKHGVVGLTKAAAADYARQNVRINVICPGVIATAMMAEHFQASPELEAVYRKSNPMHRWGTPEEIADAAAWLLSARSSYVTAQAIAVDGGANSTGGY</sequence>
<feature type="domain" description="Ketoreductase" evidence="4">
    <location>
        <begin position="10"/>
        <end position="200"/>
    </location>
</feature>
<evidence type="ECO:0000259" key="4">
    <source>
        <dbReference type="SMART" id="SM00822"/>
    </source>
</evidence>
<reference evidence="5 6" key="1">
    <citation type="submission" date="2018-08" db="EMBL/GenBank/DDBJ databases">
        <title>Jishengella sp. nov., isolated from a root of Azadirachta indica A. Juss. var. siamensis Valenton.</title>
        <authorList>
            <person name="Kuncharoen N."/>
            <person name="Tanasupawat S."/>
            <person name="Kudo T."/>
            <person name="Ohkuma M."/>
        </authorList>
    </citation>
    <scope>NUCLEOTIDE SEQUENCE [LARGE SCALE GENOMIC DNA]</scope>
    <source>
        <strain evidence="5 6">AZ1-13</strain>
    </source>
</reference>
<evidence type="ECO:0000313" key="6">
    <source>
        <dbReference type="Proteomes" id="UP000283832"/>
    </source>
</evidence>
<dbReference type="SUPFAM" id="SSF51735">
    <property type="entry name" value="NAD(P)-binding Rossmann-fold domains"/>
    <property type="match status" value="1"/>
</dbReference>